<evidence type="ECO:0000313" key="8">
    <source>
        <dbReference type="Proteomes" id="UP000326458"/>
    </source>
</evidence>
<dbReference type="PANTHER" id="PTHR45656">
    <property type="entry name" value="PROTEIN CBR-CLEC-78"/>
    <property type="match status" value="1"/>
</dbReference>
<protein>
    <recommendedName>
        <fullName evidence="6">Sushi domain-containing protein</fullName>
    </recommendedName>
</protein>
<dbReference type="SMART" id="SM00032">
    <property type="entry name" value="CCP"/>
    <property type="match status" value="2"/>
</dbReference>
<dbReference type="InterPro" id="IPR035976">
    <property type="entry name" value="Sushi/SCR/CCP_sf"/>
</dbReference>
<dbReference type="InterPro" id="IPR051277">
    <property type="entry name" value="SEZ6_CSMD_C4BPB_Regulators"/>
</dbReference>
<dbReference type="Pfam" id="PF00084">
    <property type="entry name" value="Sushi"/>
    <property type="match status" value="2"/>
</dbReference>
<keyword evidence="2" id="KW-0732">Signal</keyword>
<organism evidence="7 8">
    <name type="scientific">Muntiacus muntjak</name>
    <name type="common">Barking deer</name>
    <name type="synonym">Indian muntjac</name>
    <dbReference type="NCBI Taxonomy" id="9888"/>
    <lineage>
        <taxon>Eukaryota</taxon>
        <taxon>Metazoa</taxon>
        <taxon>Chordata</taxon>
        <taxon>Craniata</taxon>
        <taxon>Vertebrata</taxon>
        <taxon>Euteleostomi</taxon>
        <taxon>Mammalia</taxon>
        <taxon>Eutheria</taxon>
        <taxon>Laurasiatheria</taxon>
        <taxon>Artiodactyla</taxon>
        <taxon>Ruminantia</taxon>
        <taxon>Pecora</taxon>
        <taxon>Cervidae</taxon>
        <taxon>Muntiacinae</taxon>
        <taxon>Muntiacus</taxon>
    </lineage>
</organism>
<dbReference type="CDD" id="cd00033">
    <property type="entry name" value="CCP"/>
    <property type="match status" value="2"/>
</dbReference>
<evidence type="ECO:0000256" key="3">
    <source>
        <dbReference type="ARBA" id="ARBA00022737"/>
    </source>
</evidence>
<dbReference type="SUPFAM" id="SSF57535">
    <property type="entry name" value="Complement control module/SCR domain"/>
    <property type="match status" value="2"/>
</dbReference>
<sequence length="160" mass="18289">MLIHIFCYLHLLKKIVVYKVRTSSLSLRYPYTYLLSLISSCSSPPEIKHGRFTYIEKGILRTNVVDYECEEGYTLVGEARISCTFLNWSPMVPECKALCQKPEISNGKLSVEKDQYVTPETVTVRCDPGYRMVGSQNIFCSENKSWSPNVPKCEKVSNTQ</sequence>
<evidence type="ECO:0000256" key="2">
    <source>
        <dbReference type="ARBA" id="ARBA00022729"/>
    </source>
</evidence>
<feature type="domain" description="Sushi" evidence="6">
    <location>
        <begin position="97"/>
        <end position="155"/>
    </location>
</feature>
<keyword evidence="1 5" id="KW-0768">Sushi</keyword>
<proteinExistence type="predicted"/>
<keyword evidence="3" id="KW-0677">Repeat</keyword>
<evidence type="ECO:0000256" key="4">
    <source>
        <dbReference type="ARBA" id="ARBA00023157"/>
    </source>
</evidence>
<comment type="caution">
    <text evidence="5">Lacks conserved residue(s) required for the propagation of feature annotation.</text>
</comment>
<dbReference type="Proteomes" id="UP000326458">
    <property type="component" value="Unassembled WGS sequence"/>
</dbReference>
<comment type="caution">
    <text evidence="7">The sequence shown here is derived from an EMBL/GenBank/DDBJ whole genome shotgun (WGS) entry which is preliminary data.</text>
</comment>
<dbReference type="EMBL" id="VCEA01000003">
    <property type="protein sequence ID" value="KAB0343280.1"/>
    <property type="molecule type" value="Genomic_DNA"/>
</dbReference>
<keyword evidence="8" id="KW-1185">Reference proteome</keyword>
<evidence type="ECO:0000256" key="1">
    <source>
        <dbReference type="ARBA" id="ARBA00022659"/>
    </source>
</evidence>
<dbReference type="AlphaFoldDB" id="A0A5N3V3X5"/>
<reference evidence="7 8" key="1">
    <citation type="submission" date="2019-06" db="EMBL/GenBank/DDBJ databases">
        <title>Discovery of a novel chromosome fission-fusion reversal in muntjac.</title>
        <authorList>
            <person name="Mudd A.B."/>
            <person name="Bredeson J.V."/>
            <person name="Baum R."/>
            <person name="Hockemeyer D."/>
            <person name="Rokhsar D.S."/>
        </authorList>
    </citation>
    <scope>NUCLEOTIDE SEQUENCE [LARGE SCALE GENOMIC DNA]</scope>
    <source>
        <strain evidence="7">UTSW_UCB_Mm</strain>
        <tissue evidence="7">Fibroblast cell line</tissue>
    </source>
</reference>
<accession>A0A5N3V3X5</accession>
<name>A0A5N3V3X5_MUNMU</name>
<evidence type="ECO:0000259" key="6">
    <source>
        <dbReference type="PROSITE" id="PS50923"/>
    </source>
</evidence>
<dbReference type="InterPro" id="IPR000436">
    <property type="entry name" value="Sushi_SCR_CCP_dom"/>
</dbReference>
<dbReference type="PANTHER" id="PTHR45656:SF4">
    <property type="entry name" value="PROTEIN CBR-CLEC-78"/>
    <property type="match status" value="1"/>
</dbReference>
<gene>
    <name evidence="7" type="ORF">FD754_020206</name>
</gene>
<evidence type="ECO:0000256" key="5">
    <source>
        <dbReference type="PROSITE-ProRule" id="PRU00302"/>
    </source>
</evidence>
<feature type="disulfide bond" evidence="5">
    <location>
        <begin position="126"/>
        <end position="153"/>
    </location>
</feature>
<dbReference type="FunFam" id="2.10.70.10:FF:000014">
    <property type="entry name" value="Membrane cofactor protein"/>
    <property type="match status" value="1"/>
</dbReference>
<keyword evidence="4 5" id="KW-1015">Disulfide bond</keyword>
<evidence type="ECO:0000313" key="7">
    <source>
        <dbReference type="EMBL" id="KAB0343280.1"/>
    </source>
</evidence>
<feature type="domain" description="Sushi" evidence="6">
    <location>
        <begin position="39"/>
        <end position="96"/>
    </location>
</feature>
<dbReference type="PROSITE" id="PS50923">
    <property type="entry name" value="SUSHI"/>
    <property type="match status" value="2"/>
</dbReference>
<dbReference type="Gene3D" id="2.10.70.10">
    <property type="entry name" value="Complement Module, domain 1"/>
    <property type="match status" value="2"/>
</dbReference>